<keyword evidence="1" id="KW-0732">Signal</keyword>
<evidence type="ECO:0000313" key="2">
    <source>
        <dbReference type="EMBL" id="TDS13311.1"/>
    </source>
</evidence>
<gene>
    <name evidence="2" type="ORF">DFQ03_2597</name>
</gene>
<keyword evidence="3" id="KW-1185">Reference proteome</keyword>
<dbReference type="EMBL" id="SNZW01000016">
    <property type="protein sequence ID" value="TDS13311.1"/>
    <property type="molecule type" value="Genomic_DNA"/>
</dbReference>
<dbReference type="AlphaFoldDB" id="A0A4R7CZU8"/>
<comment type="caution">
    <text evidence="2">The sequence shown here is derived from an EMBL/GenBank/DDBJ whole genome shotgun (WGS) entry which is preliminary data.</text>
</comment>
<feature type="signal peptide" evidence="1">
    <location>
        <begin position="1"/>
        <end position="19"/>
    </location>
</feature>
<proteinExistence type="predicted"/>
<sequence>MSRYFINLLFLIITWSAFSQNKPIDLNPKDTIEYKQSYGLGLGIDLSRILTGALDDNYKGFEIVADYRLTQNLYLAAELGTEEKTRQEDLYNFTTSGNYIKLGVNKNTYANWYGEQNLIYMGGRLAFSTFDNTLNNYQYFDTNRYWSPDGFANGSDIPEKFSGLSATWIEGVFGTKVELFSNLYLGASIRLGLILSQKEDDDERFPNLWIPGFNKVTWDSNFGIGYNYSISYYLPLYKKKNKIKKKIENSTEPEGPPKPKERL</sequence>
<evidence type="ECO:0008006" key="4">
    <source>
        <dbReference type="Google" id="ProtNLM"/>
    </source>
</evidence>
<protein>
    <recommendedName>
        <fullName evidence="4">Outer membrane protein with beta-barrel domain</fullName>
    </recommendedName>
</protein>
<dbReference type="InterPro" id="IPR046111">
    <property type="entry name" value="DUF6048"/>
</dbReference>
<reference evidence="2 3" key="1">
    <citation type="submission" date="2019-03" db="EMBL/GenBank/DDBJ databases">
        <title>Genomic Encyclopedia of Type Strains, Phase III (KMG-III): the genomes of soil and plant-associated and newly described type strains.</title>
        <authorList>
            <person name="Whitman W."/>
        </authorList>
    </citation>
    <scope>NUCLEOTIDE SEQUENCE [LARGE SCALE GENOMIC DNA]</scope>
    <source>
        <strain evidence="2 3">CECT 8455</strain>
    </source>
</reference>
<organism evidence="2 3">
    <name type="scientific">Maribacter caenipelagi</name>
    <dbReference type="NCBI Taxonomy" id="1447781"/>
    <lineage>
        <taxon>Bacteria</taxon>
        <taxon>Pseudomonadati</taxon>
        <taxon>Bacteroidota</taxon>
        <taxon>Flavobacteriia</taxon>
        <taxon>Flavobacteriales</taxon>
        <taxon>Flavobacteriaceae</taxon>
        <taxon>Maribacter</taxon>
    </lineage>
</organism>
<dbReference type="RefSeq" id="WP_133673546.1">
    <property type="nucleotide sequence ID" value="NZ_SNZW01000016.1"/>
</dbReference>
<accession>A0A4R7CZU8</accession>
<feature type="chain" id="PRO_5020381113" description="Outer membrane protein with beta-barrel domain" evidence="1">
    <location>
        <begin position="20"/>
        <end position="263"/>
    </location>
</feature>
<evidence type="ECO:0000256" key="1">
    <source>
        <dbReference type="SAM" id="SignalP"/>
    </source>
</evidence>
<dbReference type="Pfam" id="PF19515">
    <property type="entry name" value="DUF6048"/>
    <property type="match status" value="1"/>
</dbReference>
<dbReference type="OrthoDB" id="1199048at2"/>
<name>A0A4R7CZU8_9FLAO</name>
<evidence type="ECO:0000313" key="3">
    <source>
        <dbReference type="Proteomes" id="UP000295274"/>
    </source>
</evidence>
<dbReference type="Proteomes" id="UP000295274">
    <property type="component" value="Unassembled WGS sequence"/>
</dbReference>